<dbReference type="EMBL" id="JYGL01000001">
    <property type="protein sequence ID" value="KJQ58867.1"/>
    <property type="molecule type" value="Genomic_DNA"/>
</dbReference>
<proteinExistence type="predicted"/>
<gene>
    <name evidence="2" type="ORF">TZ86_00712</name>
    <name evidence="3" type="ORF">TZ88_01935</name>
</gene>
<keyword evidence="1" id="KW-0812">Transmembrane</keyword>
<comment type="caution">
    <text evidence="2">The sequence shown here is derived from an EMBL/GenBank/DDBJ whole genome shotgun (WGS) entry which is preliminary data.</text>
</comment>
<dbReference type="Proteomes" id="UP000033658">
    <property type="component" value="Unassembled WGS sequence"/>
</dbReference>
<keyword evidence="1" id="KW-0472">Membrane</keyword>
<accession>A0AAW4RDE8</accession>
<organism evidence="2 5">
    <name type="scientific">Streptococcus gordonii</name>
    <dbReference type="NCBI Taxonomy" id="1302"/>
    <lineage>
        <taxon>Bacteria</taxon>
        <taxon>Bacillati</taxon>
        <taxon>Bacillota</taxon>
        <taxon>Bacilli</taxon>
        <taxon>Lactobacillales</taxon>
        <taxon>Streptococcaceae</taxon>
        <taxon>Streptococcus</taxon>
    </lineage>
</organism>
<reference evidence="4 5" key="1">
    <citation type="submission" date="2015-02" db="EMBL/GenBank/DDBJ databases">
        <title>Evolution of amylase-binding proteins of oral streptococcal species.</title>
        <authorList>
            <person name="Haase E.M."/>
        </authorList>
    </citation>
    <scope>NUCLEOTIDE SEQUENCE [LARGE SCALE GENOMIC DNA]</scope>
    <source>
        <strain evidence="2 5">G9B</strain>
        <strain evidence="3">NCTC 10712</strain>
        <strain evidence="4">UB10712</strain>
    </source>
</reference>
<evidence type="ECO:0000313" key="4">
    <source>
        <dbReference type="Proteomes" id="UP000033375"/>
    </source>
</evidence>
<evidence type="ECO:0000256" key="1">
    <source>
        <dbReference type="SAM" id="Phobius"/>
    </source>
</evidence>
<dbReference type="AlphaFoldDB" id="A0AAW4RDE8"/>
<name>A0AAW4RDE8_STRGN</name>
<evidence type="ECO:0000313" key="5">
    <source>
        <dbReference type="Proteomes" id="UP000033658"/>
    </source>
</evidence>
<dbReference type="Proteomes" id="UP000033375">
    <property type="component" value="Unassembled WGS sequence"/>
</dbReference>
<dbReference type="EMBL" id="JYGN01000007">
    <property type="protein sequence ID" value="KJQ63408.1"/>
    <property type="molecule type" value="Genomic_DNA"/>
</dbReference>
<keyword evidence="1" id="KW-1133">Transmembrane helix</keyword>
<feature type="transmembrane region" description="Helical" evidence="1">
    <location>
        <begin position="7"/>
        <end position="25"/>
    </location>
</feature>
<evidence type="ECO:0000313" key="2">
    <source>
        <dbReference type="EMBL" id="KJQ58867.1"/>
    </source>
</evidence>
<protein>
    <recommendedName>
        <fullName evidence="6">Secreted protein</fullName>
    </recommendedName>
</protein>
<evidence type="ECO:0008006" key="6">
    <source>
        <dbReference type="Google" id="ProtNLM"/>
    </source>
</evidence>
<evidence type="ECO:0000313" key="3">
    <source>
        <dbReference type="EMBL" id="KJQ63408.1"/>
    </source>
</evidence>
<sequence length="157" mass="18118">MLKSNKWIYFAISLPFLIVCLPFIINGDFSNSNLIYSKDAKFILENEDSIKNEIITELETEKQYVKSVTLLPNTARGEYDNGGDVSGNYHVYFSAYANGNQNQSLKVELYFPDAGIPPFTFIHPDPYKDKEEKMSRWSIDILEVSDDPSWNREQDQD</sequence>
<dbReference type="RefSeq" id="WP_012130442.1">
    <property type="nucleotide sequence ID" value="NZ_CABEIB010000003.1"/>
</dbReference>